<keyword evidence="1" id="KW-0645">Protease</keyword>
<comment type="caution">
    <text evidence="1">The sequence shown here is derived from an EMBL/GenBank/DDBJ whole genome shotgun (WGS) entry which is preliminary data.</text>
</comment>
<reference evidence="1" key="1">
    <citation type="journal article" date="2019" name="Sci. Rep.">
        <title>Draft genome of Tanacetum cinerariifolium, the natural source of mosquito coil.</title>
        <authorList>
            <person name="Yamashiro T."/>
            <person name="Shiraishi A."/>
            <person name="Satake H."/>
            <person name="Nakayama K."/>
        </authorList>
    </citation>
    <scope>NUCLEOTIDE SEQUENCE</scope>
</reference>
<feature type="non-terminal residue" evidence="1">
    <location>
        <position position="1"/>
    </location>
</feature>
<proteinExistence type="predicted"/>
<organism evidence="1">
    <name type="scientific">Tanacetum cinerariifolium</name>
    <name type="common">Dalmatian daisy</name>
    <name type="synonym">Chrysanthemum cinerariifolium</name>
    <dbReference type="NCBI Taxonomy" id="118510"/>
    <lineage>
        <taxon>Eukaryota</taxon>
        <taxon>Viridiplantae</taxon>
        <taxon>Streptophyta</taxon>
        <taxon>Embryophyta</taxon>
        <taxon>Tracheophyta</taxon>
        <taxon>Spermatophyta</taxon>
        <taxon>Magnoliopsida</taxon>
        <taxon>eudicotyledons</taxon>
        <taxon>Gunneridae</taxon>
        <taxon>Pentapetalae</taxon>
        <taxon>asterids</taxon>
        <taxon>campanulids</taxon>
        <taxon>Asterales</taxon>
        <taxon>Asteraceae</taxon>
        <taxon>Asteroideae</taxon>
        <taxon>Anthemideae</taxon>
        <taxon>Anthemidinae</taxon>
        <taxon>Tanacetum</taxon>
    </lineage>
</organism>
<evidence type="ECO:0000313" key="1">
    <source>
        <dbReference type="EMBL" id="GFB19208.1"/>
    </source>
</evidence>
<accession>A0A699L017</accession>
<keyword evidence="1" id="KW-0378">Hydrolase</keyword>
<name>A0A699L017_TANCI</name>
<gene>
    <name evidence="1" type="ORF">Tci_691179</name>
</gene>
<dbReference type="AlphaFoldDB" id="A0A699L017"/>
<dbReference type="GO" id="GO:0008233">
    <property type="term" value="F:peptidase activity"/>
    <property type="evidence" value="ECO:0007669"/>
    <property type="project" value="UniProtKB-KW"/>
</dbReference>
<protein>
    <submittedName>
        <fullName evidence="1">Ulp1 protease family, C-terminal catalytic domain-containing protein</fullName>
    </submittedName>
</protein>
<dbReference type="EMBL" id="BKCJ010572089">
    <property type="protein sequence ID" value="GFB19208.1"/>
    <property type="molecule type" value="Genomic_DNA"/>
</dbReference>
<sequence length="96" mass="10700">VFGKEHGGRTKGISTVLRVRTALRWVKGDKERHHVVDVKAIMENVTKTVTAAFQDKFDSQKSEMEGLKAIVAHLKGRESPTYLDSICASDESDDLE</sequence>
<dbReference type="GO" id="GO:0006508">
    <property type="term" value="P:proteolysis"/>
    <property type="evidence" value="ECO:0007669"/>
    <property type="project" value="UniProtKB-KW"/>
</dbReference>
<feature type="non-terminal residue" evidence="1">
    <location>
        <position position="96"/>
    </location>
</feature>